<evidence type="ECO:0000313" key="2">
    <source>
        <dbReference type="EMBL" id="GBP91477.1"/>
    </source>
</evidence>
<reference evidence="2 3" key="1">
    <citation type="journal article" date="2019" name="Commun. Biol.">
        <title>The bagworm genome reveals a unique fibroin gene that provides high tensile strength.</title>
        <authorList>
            <person name="Kono N."/>
            <person name="Nakamura H."/>
            <person name="Ohtoshi R."/>
            <person name="Tomita M."/>
            <person name="Numata K."/>
            <person name="Arakawa K."/>
        </authorList>
    </citation>
    <scope>NUCLEOTIDE SEQUENCE [LARGE SCALE GENOMIC DNA]</scope>
</reference>
<dbReference type="AlphaFoldDB" id="A0A4C1ZXX6"/>
<protein>
    <submittedName>
        <fullName evidence="2">Uncharacterized protein</fullName>
    </submittedName>
</protein>
<proteinExistence type="predicted"/>
<keyword evidence="3" id="KW-1185">Reference proteome</keyword>
<comment type="caution">
    <text evidence="2">The sequence shown here is derived from an EMBL/GenBank/DDBJ whole genome shotgun (WGS) entry which is preliminary data.</text>
</comment>
<feature type="compositionally biased region" description="Basic and acidic residues" evidence="1">
    <location>
        <begin position="50"/>
        <end position="68"/>
    </location>
</feature>
<name>A0A4C1ZXX6_EUMVA</name>
<evidence type="ECO:0000256" key="1">
    <source>
        <dbReference type="SAM" id="MobiDB-lite"/>
    </source>
</evidence>
<feature type="region of interest" description="Disordered" evidence="1">
    <location>
        <begin position="125"/>
        <end position="173"/>
    </location>
</feature>
<evidence type="ECO:0000313" key="3">
    <source>
        <dbReference type="Proteomes" id="UP000299102"/>
    </source>
</evidence>
<accession>A0A4C1ZXX6</accession>
<feature type="compositionally biased region" description="Polar residues" evidence="1">
    <location>
        <begin position="141"/>
        <end position="152"/>
    </location>
</feature>
<feature type="region of interest" description="Disordered" evidence="1">
    <location>
        <begin position="50"/>
        <end position="87"/>
    </location>
</feature>
<gene>
    <name evidence="2" type="ORF">EVAR_57269_1</name>
</gene>
<sequence length="173" mass="19031">MGSTSFEIKKELSKSVYPVESSEVRVREFYIAMQRCPYIHEMKERLLGAGADERAGRERARPDPHHDPQVGTIVKLNSDGYGSHTSPAHAPLVVDDCEVPCGEADPPTPSDCLIRHRTCCQPDVVPKNANSRDGRDLNAAFINSSKGGSCDQSRARLSDGQPTLRARSRNSKQ</sequence>
<dbReference type="OrthoDB" id="6777566at2759"/>
<dbReference type="Proteomes" id="UP000299102">
    <property type="component" value="Unassembled WGS sequence"/>
</dbReference>
<dbReference type="EMBL" id="BGZK01002174">
    <property type="protein sequence ID" value="GBP91477.1"/>
    <property type="molecule type" value="Genomic_DNA"/>
</dbReference>
<organism evidence="2 3">
    <name type="scientific">Eumeta variegata</name>
    <name type="common">Bagworm moth</name>
    <name type="synonym">Eumeta japonica</name>
    <dbReference type="NCBI Taxonomy" id="151549"/>
    <lineage>
        <taxon>Eukaryota</taxon>
        <taxon>Metazoa</taxon>
        <taxon>Ecdysozoa</taxon>
        <taxon>Arthropoda</taxon>
        <taxon>Hexapoda</taxon>
        <taxon>Insecta</taxon>
        <taxon>Pterygota</taxon>
        <taxon>Neoptera</taxon>
        <taxon>Endopterygota</taxon>
        <taxon>Lepidoptera</taxon>
        <taxon>Glossata</taxon>
        <taxon>Ditrysia</taxon>
        <taxon>Tineoidea</taxon>
        <taxon>Psychidae</taxon>
        <taxon>Oiketicinae</taxon>
        <taxon>Eumeta</taxon>
    </lineage>
</organism>